<protein>
    <submittedName>
        <fullName evidence="7">Uncharacterized protein</fullName>
    </submittedName>
</protein>
<sequence>MLVKKTVSFTLRFGLVAACLVYAFWGIDFSLLWQALSGYALWPLFFTGAFTFTSYGAMALRFNFLTGYSAGTWLCAKAFFLGMAINNIIPAKLGELAKAFYLRRAGGFSLSKGVTMVFWERFFDLNALLAMGLVVAAHFKVNLAFVPLAAVVGGIWAALFMVRAFPNLVGKIIDLMPSARLSAFLADIKLQILHGVTPGFLVVLGLYTALCWLLYAAVTYLFLLWAAQMPLTAGQAMAVFVLSALGMAMPSSPGAFGVFEAAVVFALGLFGVDKEQALAAGVVLHMLQYIPVTLLGVLVLARSGLSIRKIRESDEGLEEDAAS</sequence>
<dbReference type="EMBL" id="LNQE01000131">
    <property type="protein sequence ID" value="KUG29101.1"/>
    <property type="molecule type" value="Genomic_DNA"/>
</dbReference>
<proteinExistence type="predicted"/>
<evidence type="ECO:0000256" key="6">
    <source>
        <dbReference type="SAM" id="Phobius"/>
    </source>
</evidence>
<organism evidence="7">
    <name type="scientific">hydrocarbon metagenome</name>
    <dbReference type="NCBI Taxonomy" id="938273"/>
    <lineage>
        <taxon>unclassified sequences</taxon>
        <taxon>metagenomes</taxon>
        <taxon>ecological metagenomes</taxon>
    </lineage>
</organism>
<reference evidence="7" key="1">
    <citation type="journal article" date="2015" name="Proc. Natl. Acad. Sci. U.S.A.">
        <title>Networks of energetic and metabolic interactions define dynamics in microbial communities.</title>
        <authorList>
            <person name="Embree M."/>
            <person name="Liu J.K."/>
            <person name="Al-Bassam M.M."/>
            <person name="Zengler K."/>
        </authorList>
    </citation>
    <scope>NUCLEOTIDE SEQUENCE</scope>
</reference>
<evidence type="ECO:0000256" key="4">
    <source>
        <dbReference type="ARBA" id="ARBA00022989"/>
    </source>
</evidence>
<dbReference type="PANTHER" id="PTHR39087">
    <property type="entry name" value="UPF0104 MEMBRANE PROTEIN MJ1595"/>
    <property type="match status" value="1"/>
</dbReference>
<feature type="transmembrane region" description="Helical" evidence="6">
    <location>
        <begin position="190"/>
        <end position="215"/>
    </location>
</feature>
<gene>
    <name evidence="7" type="ORF">ASZ90_001013</name>
</gene>
<feature type="transmembrane region" description="Helical" evidence="6">
    <location>
        <begin position="9"/>
        <end position="27"/>
    </location>
</feature>
<feature type="transmembrane region" description="Helical" evidence="6">
    <location>
        <begin position="39"/>
        <end position="60"/>
    </location>
</feature>
<comment type="subcellular location">
    <subcellularLocation>
        <location evidence="1">Cell membrane</location>
        <topology evidence="1">Multi-pass membrane protein</topology>
    </subcellularLocation>
</comment>
<evidence type="ECO:0000256" key="3">
    <source>
        <dbReference type="ARBA" id="ARBA00022692"/>
    </source>
</evidence>
<dbReference type="Pfam" id="PF03706">
    <property type="entry name" value="LPG_synthase_TM"/>
    <property type="match status" value="1"/>
</dbReference>
<feature type="transmembrane region" description="Helical" evidence="6">
    <location>
        <begin position="278"/>
        <end position="301"/>
    </location>
</feature>
<name>A0A0W8G7L8_9ZZZZ</name>
<dbReference type="AlphaFoldDB" id="A0A0W8G7L8"/>
<accession>A0A0W8G7L8</accession>
<keyword evidence="4 6" id="KW-1133">Transmembrane helix</keyword>
<evidence type="ECO:0000256" key="2">
    <source>
        <dbReference type="ARBA" id="ARBA00022475"/>
    </source>
</evidence>
<keyword evidence="5 6" id="KW-0472">Membrane</keyword>
<dbReference type="InterPro" id="IPR022791">
    <property type="entry name" value="L-PG_synthase/AglD"/>
</dbReference>
<evidence type="ECO:0000256" key="1">
    <source>
        <dbReference type="ARBA" id="ARBA00004651"/>
    </source>
</evidence>
<dbReference type="NCBIfam" id="TIGR00374">
    <property type="entry name" value="flippase-like domain"/>
    <property type="match status" value="1"/>
</dbReference>
<evidence type="ECO:0000313" key="7">
    <source>
        <dbReference type="EMBL" id="KUG29101.1"/>
    </source>
</evidence>
<comment type="caution">
    <text evidence="7">The sequence shown here is derived from an EMBL/GenBank/DDBJ whole genome shotgun (WGS) entry which is preliminary data.</text>
</comment>
<keyword evidence="2" id="KW-1003">Cell membrane</keyword>
<feature type="transmembrane region" description="Helical" evidence="6">
    <location>
        <begin position="145"/>
        <end position="169"/>
    </location>
</feature>
<keyword evidence="3 6" id="KW-0812">Transmembrane</keyword>
<dbReference type="GO" id="GO:0005886">
    <property type="term" value="C:plasma membrane"/>
    <property type="evidence" value="ECO:0007669"/>
    <property type="project" value="UniProtKB-SubCell"/>
</dbReference>
<evidence type="ECO:0000256" key="5">
    <source>
        <dbReference type="ARBA" id="ARBA00023136"/>
    </source>
</evidence>
<dbReference type="PANTHER" id="PTHR39087:SF2">
    <property type="entry name" value="UPF0104 MEMBRANE PROTEIN MJ1595"/>
    <property type="match status" value="1"/>
</dbReference>
<feature type="transmembrane region" description="Helical" evidence="6">
    <location>
        <begin position="122"/>
        <end position="139"/>
    </location>
</feature>